<feature type="non-terminal residue" evidence="2">
    <location>
        <position position="1"/>
    </location>
</feature>
<dbReference type="Proteomes" id="UP000275408">
    <property type="component" value="Unassembled WGS sequence"/>
</dbReference>
<dbReference type="AlphaFoldDB" id="A0A3M6TAU3"/>
<name>A0A3M6TAU3_POCDA</name>
<dbReference type="EMBL" id="RCHS01004001">
    <property type="protein sequence ID" value="RMX38451.1"/>
    <property type="molecule type" value="Genomic_DNA"/>
</dbReference>
<evidence type="ECO:0000313" key="3">
    <source>
        <dbReference type="Proteomes" id="UP000275408"/>
    </source>
</evidence>
<dbReference type="InterPro" id="IPR020864">
    <property type="entry name" value="MACPF"/>
</dbReference>
<dbReference type="PROSITE" id="PS51412">
    <property type="entry name" value="MACPF_2"/>
    <property type="match status" value="1"/>
</dbReference>
<proteinExistence type="predicted"/>
<sequence length="675" mass="76935">IELTLITFFRVKTAAMFLLIIMAMYLTAISSAQEVKGNKRTEATKETAELGKALNLHKTNILEDFKEREASIFEPFPEECFKKEKLNISKSYYNYYESTKAFYSKLATSTGLDVSLESTYSLGVTLNSVTKRTNSKESNLSGISLVVEALVKKLRLNKDCLNDDNHNFKKSFIADLERLPLKINRPWLQNSWRSYHDFLEEYGSHVVTSVLRGSRIKQMSFTRSSKSYSERELRVKACVSLAGTISAGNIGVSACTNVTKSESYKAYQMSTTDKRVVRGGSSATRNKLLHDMSKELIERLMSEVSETHSSVQHTFRAHTFRAVWQILQSRFTSGSPNYVRALNLQYYYLGYLNYGCHYQERRGLAFQKFDYTKRTSDNYPEFECSLARGGCHSDNDCHYRPVWCACRGETCVRYVKEKQDTGVSKVKATPNIGSWGDMGWHGCDWRVWASYCACYNYDRHVRRVVWSLPSRDVASDKLLIHHSDHHKAKHQGLIKEERKTCEATIAENSGLGKVIDLRKVNLLDDFQEKENRIFKEFPPKCLSSLSASLQSAYSLGVTVSIAKNSKSSQSTEVSGMSLIKQALTEKVYVDEECLLGDITSLKETFLSDLEDLPLTAYPNTFEDWGWHGCDWKSAGSYCDCYNDNRDQRKTVWSLPNRDAATHKASTKTLQKKTEN</sequence>
<gene>
    <name evidence="2" type="ORF">pdam_00016272</name>
</gene>
<accession>A0A3M6TAU3</accession>
<feature type="domain" description="MACPF" evidence="1">
    <location>
        <begin position="11"/>
        <end position="359"/>
    </location>
</feature>
<evidence type="ECO:0000313" key="2">
    <source>
        <dbReference type="EMBL" id="RMX38451.1"/>
    </source>
</evidence>
<keyword evidence="3" id="KW-1185">Reference proteome</keyword>
<dbReference type="Pfam" id="PF01823">
    <property type="entry name" value="MACPF"/>
    <property type="match status" value="1"/>
</dbReference>
<reference evidence="2 3" key="1">
    <citation type="journal article" date="2018" name="Sci. Rep.">
        <title>Comparative analysis of the Pocillopora damicornis genome highlights role of immune system in coral evolution.</title>
        <authorList>
            <person name="Cunning R."/>
            <person name="Bay R.A."/>
            <person name="Gillette P."/>
            <person name="Baker A.C."/>
            <person name="Traylor-Knowles N."/>
        </authorList>
    </citation>
    <scope>NUCLEOTIDE SEQUENCE [LARGE SCALE GENOMIC DNA]</scope>
    <source>
        <strain evidence="2">RSMAS</strain>
        <tissue evidence="2">Whole animal</tissue>
    </source>
</reference>
<comment type="caution">
    <text evidence="2">The sequence shown here is derived from an EMBL/GenBank/DDBJ whole genome shotgun (WGS) entry which is preliminary data.</text>
</comment>
<organism evidence="2 3">
    <name type="scientific">Pocillopora damicornis</name>
    <name type="common">Cauliflower coral</name>
    <name type="synonym">Millepora damicornis</name>
    <dbReference type="NCBI Taxonomy" id="46731"/>
    <lineage>
        <taxon>Eukaryota</taxon>
        <taxon>Metazoa</taxon>
        <taxon>Cnidaria</taxon>
        <taxon>Anthozoa</taxon>
        <taxon>Hexacorallia</taxon>
        <taxon>Scleractinia</taxon>
        <taxon>Astrocoeniina</taxon>
        <taxon>Pocilloporidae</taxon>
        <taxon>Pocillopora</taxon>
    </lineage>
</organism>
<evidence type="ECO:0000259" key="1">
    <source>
        <dbReference type="PROSITE" id="PS51412"/>
    </source>
</evidence>
<protein>
    <recommendedName>
        <fullName evidence="1">MACPF domain-containing protein</fullName>
    </recommendedName>
</protein>
<dbReference type="OrthoDB" id="5948066at2759"/>